<organism evidence="11 12">
    <name type="scientific">Marinomonas pollencensis</name>
    <dbReference type="NCBI Taxonomy" id="491954"/>
    <lineage>
        <taxon>Bacteria</taxon>
        <taxon>Pseudomonadati</taxon>
        <taxon>Pseudomonadota</taxon>
        <taxon>Gammaproteobacteria</taxon>
        <taxon>Oceanospirillales</taxon>
        <taxon>Oceanospirillaceae</taxon>
        <taxon>Marinomonas</taxon>
    </lineage>
</organism>
<comment type="caution">
    <text evidence="11">The sequence shown here is derived from an EMBL/GenBank/DDBJ whole genome shotgun (WGS) entry which is preliminary data.</text>
</comment>
<proteinExistence type="inferred from homology"/>
<evidence type="ECO:0000256" key="9">
    <source>
        <dbReference type="SAM" id="Phobius"/>
    </source>
</evidence>
<dbReference type="PANTHER" id="PTHR30329">
    <property type="entry name" value="STATOR ELEMENT OF FLAGELLAR MOTOR COMPLEX"/>
    <property type="match status" value="1"/>
</dbReference>
<name>A0A3E0DJN3_9GAMM</name>
<dbReference type="SUPFAM" id="SSF103088">
    <property type="entry name" value="OmpA-like"/>
    <property type="match status" value="1"/>
</dbReference>
<evidence type="ECO:0000256" key="2">
    <source>
        <dbReference type="ARBA" id="ARBA00008914"/>
    </source>
</evidence>
<evidence type="ECO:0000259" key="10">
    <source>
        <dbReference type="PROSITE" id="PS51123"/>
    </source>
</evidence>
<sequence length="282" mass="31281">MSDDGAHSSRRRRVRKKQAGDSAQGKDRWILSYADFITLLFAFFVALYSISLKTQGNDRRLTETLTGVFDAVQKSVKPINVGQPIIGEPKDQDAVDAQTIPSNPPNMETKTPDPIPESGLPQPTIYDVLDRVISSEFQSLQRSGQISITDSPQWVNLELKSALLFGEGEYQLTNEAVALLIVISNILKSYPAPILVDGNTDDLAVTSARLISNWHLSSLRASSVVEELVYRGVDPKLIAPIGFSSEHPKVRNTNADARQQNRRVVLRISKTQAANLYDYLFK</sequence>
<dbReference type="EMBL" id="QUNG01000007">
    <property type="protein sequence ID" value="REG82953.1"/>
    <property type="molecule type" value="Genomic_DNA"/>
</dbReference>
<evidence type="ECO:0000256" key="6">
    <source>
        <dbReference type="ARBA" id="ARBA00023136"/>
    </source>
</evidence>
<dbReference type="RefSeq" id="WP_115897958.1">
    <property type="nucleotide sequence ID" value="NZ_QUNG01000007.1"/>
</dbReference>
<gene>
    <name evidence="11" type="ORF">DFP81_107127</name>
</gene>
<dbReference type="PANTHER" id="PTHR30329:SF20">
    <property type="entry name" value="EXPORTED PROTEIN"/>
    <property type="match status" value="1"/>
</dbReference>
<dbReference type="Pfam" id="PF13677">
    <property type="entry name" value="MotB_plug"/>
    <property type="match status" value="1"/>
</dbReference>
<dbReference type="InterPro" id="IPR025713">
    <property type="entry name" value="MotB-like_N_dom"/>
</dbReference>
<feature type="transmembrane region" description="Helical" evidence="9">
    <location>
        <begin position="30"/>
        <end position="50"/>
    </location>
</feature>
<comment type="subcellular location">
    <subcellularLocation>
        <location evidence="1">Cell membrane</location>
        <topology evidence="1">Single-pass membrane protein</topology>
    </subcellularLocation>
</comment>
<evidence type="ECO:0000256" key="1">
    <source>
        <dbReference type="ARBA" id="ARBA00004162"/>
    </source>
</evidence>
<dbReference type="CDD" id="cd07185">
    <property type="entry name" value="OmpA_C-like"/>
    <property type="match status" value="1"/>
</dbReference>
<dbReference type="InterPro" id="IPR050330">
    <property type="entry name" value="Bact_OuterMem_StrucFunc"/>
</dbReference>
<dbReference type="InterPro" id="IPR036737">
    <property type="entry name" value="OmpA-like_sf"/>
</dbReference>
<evidence type="ECO:0000256" key="3">
    <source>
        <dbReference type="ARBA" id="ARBA00022475"/>
    </source>
</evidence>
<evidence type="ECO:0000256" key="8">
    <source>
        <dbReference type="SAM" id="MobiDB-lite"/>
    </source>
</evidence>
<dbReference type="Gene3D" id="3.30.1330.60">
    <property type="entry name" value="OmpA-like domain"/>
    <property type="match status" value="1"/>
</dbReference>
<dbReference type="Proteomes" id="UP000256542">
    <property type="component" value="Unassembled WGS sequence"/>
</dbReference>
<dbReference type="OrthoDB" id="9815217at2"/>
<dbReference type="GO" id="GO:0005886">
    <property type="term" value="C:plasma membrane"/>
    <property type="evidence" value="ECO:0007669"/>
    <property type="project" value="UniProtKB-SubCell"/>
</dbReference>
<feature type="region of interest" description="Disordered" evidence="8">
    <location>
        <begin position="101"/>
        <end position="120"/>
    </location>
</feature>
<evidence type="ECO:0000256" key="5">
    <source>
        <dbReference type="ARBA" id="ARBA00022989"/>
    </source>
</evidence>
<reference evidence="11 12" key="1">
    <citation type="submission" date="2018-08" db="EMBL/GenBank/DDBJ databases">
        <title>Genomic Encyclopedia of Type Strains, Phase III (KMG-III): the genomes of soil and plant-associated and newly described type strains.</title>
        <authorList>
            <person name="Whitman W."/>
        </authorList>
    </citation>
    <scope>NUCLEOTIDE SEQUENCE [LARGE SCALE GENOMIC DNA]</scope>
    <source>
        <strain evidence="11 12">CECT 7375</strain>
    </source>
</reference>
<keyword evidence="5 9" id="KW-1133">Transmembrane helix</keyword>
<comment type="similarity">
    <text evidence="2">Belongs to the MotB family.</text>
</comment>
<dbReference type="Pfam" id="PF00691">
    <property type="entry name" value="OmpA"/>
    <property type="match status" value="1"/>
</dbReference>
<dbReference type="AlphaFoldDB" id="A0A3E0DJN3"/>
<keyword evidence="12" id="KW-1185">Reference proteome</keyword>
<evidence type="ECO:0000256" key="7">
    <source>
        <dbReference type="PROSITE-ProRule" id="PRU00473"/>
    </source>
</evidence>
<dbReference type="InterPro" id="IPR006665">
    <property type="entry name" value="OmpA-like"/>
</dbReference>
<feature type="domain" description="OmpA-like" evidence="10">
    <location>
        <begin position="152"/>
        <end position="272"/>
    </location>
</feature>
<feature type="compositionally biased region" description="Basic residues" evidence="8">
    <location>
        <begin position="8"/>
        <end position="17"/>
    </location>
</feature>
<keyword evidence="6 7" id="KW-0472">Membrane</keyword>
<evidence type="ECO:0000313" key="12">
    <source>
        <dbReference type="Proteomes" id="UP000256542"/>
    </source>
</evidence>
<keyword evidence="3" id="KW-1003">Cell membrane</keyword>
<keyword evidence="4 9" id="KW-0812">Transmembrane</keyword>
<evidence type="ECO:0000256" key="4">
    <source>
        <dbReference type="ARBA" id="ARBA00022692"/>
    </source>
</evidence>
<accession>A0A3E0DJN3</accession>
<protein>
    <submittedName>
        <fullName evidence="11">Chemotaxis protein MotB</fullName>
    </submittedName>
</protein>
<dbReference type="PROSITE" id="PS51123">
    <property type="entry name" value="OMPA_2"/>
    <property type="match status" value="1"/>
</dbReference>
<feature type="region of interest" description="Disordered" evidence="8">
    <location>
        <begin position="1"/>
        <end position="21"/>
    </location>
</feature>
<evidence type="ECO:0000313" key="11">
    <source>
        <dbReference type="EMBL" id="REG82953.1"/>
    </source>
</evidence>